<gene>
    <name evidence="1" type="ORF">CQW29_18315</name>
</gene>
<dbReference type="Pfam" id="PF09669">
    <property type="entry name" value="Phage_pRha"/>
    <property type="match status" value="1"/>
</dbReference>
<dbReference type="EMBL" id="PDET01000014">
    <property type="protein sequence ID" value="PRD13962.1"/>
    <property type="molecule type" value="Genomic_DNA"/>
</dbReference>
<dbReference type="OrthoDB" id="79831at2"/>
<evidence type="ECO:0000313" key="2">
    <source>
        <dbReference type="Proteomes" id="UP000239181"/>
    </source>
</evidence>
<keyword evidence="2" id="KW-1185">Reference proteome</keyword>
<proteinExistence type="predicted"/>
<comment type="caution">
    <text evidence="1">The sequence shown here is derived from an EMBL/GenBank/DDBJ whole genome shotgun (WGS) entry which is preliminary data.</text>
</comment>
<dbReference type="NCBIfam" id="TIGR02681">
    <property type="entry name" value="phage_pRha"/>
    <property type="match status" value="1"/>
</dbReference>
<dbReference type="AlphaFoldDB" id="A0A2S9I839"/>
<dbReference type="Proteomes" id="UP000239181">
    <property type="component" value="Unassembled WGS sequence"/>
</dbReference>
<protein>
    <submittedName>
        <fullName evidence="1">Transcriptional regulator</fullName>
    </submittedName>
</protein>
<sequence length="178" mass="19884">MEAVSVVNAPEVMIHNGKAVTTSRAVAQYFHKQHQHITQKISHLDCSDHFLTSNFSLVNFEHRGNTYDAYEITKNGFIFLVIGFTGKKAAAFKEAYIAAFDRIEAELHASQQSYPFDGRLLLTVKDGRLVSSRVLPSNQHVMTIEEFLELAGRAGYIVIHEDDLKALAAGKKCSFPAR</sequence>
<reference evidence="1 2" key="1">
    <citation type="submission" date="2017-10" db="EMBL/GenBank/DDBJ databases">
        <title>Draft genome of two endophytic bacteria isolated from 'guarana' Paullinia cupana (Mart.) Ducke.</title>
        <authorList>
            <person name="Siqueira K.A."/>
            <person name="Liotti R.G."/>
            <person name="Mendes T.A."/>
            <person name="Soares M.A."/>
        </authorList>
    </citation>
    <scope>NUCLEOTIDE SEQUENCE [LARGE SCALE GENOMIC DNA]</scope>
    <source>
        <strain evidence="1 2">342</strain>
    </source>
</reference>
<accession>A0A2S9I839</accession>
<name>A0A2S9I839_9GAMM</name>
<dbReference type="RefSeq" id="WP_105594181.1">
    <property type="nucleotide sequence ID" value="NZ_PDET01000014.1"/>
</dbReference>
<organism evidence="1 2">
    <name type="scientific">Pantoea coffeiphila</name>
    <dbReference type="NCBI Taxonomy" id="1465635"/>
    <lineage>
        <taxon>Bacteria</taxon>
        <taxon>Pseudomonadati</taxon>
        <taxon>Pseudomonadota</taxon>
        <taxon>Gammaproteobacteria</taxon>
        <taxon>Enterobacterales</taxon>
        <taxon>Erwiniaceae</taxon>
        <taxon>Pantoea</taxon>
    </lineage>
</organism>
<dbReference type="InterPro" id="IPR014054">
    <property type="entry name" value="Phage_regulatory_Rha"/>
</dbReference>
<evidence type="ECO:0000313" key="1">
    <source>
        <dbReference type="EMBL" id="PRD13962.1"/>
    </source>
</evidence>